<evidence type="ECO:0000256" key="4">
    <source>
        <dbReference type="ARBA" id="ARBA00022917"/>
    </source>
</evidence>
<dbReference type="GeneID" id="13061329"/>
<dbReference type="InterPro" id="IPR017959">
    <property type="entry name" value="Asn/Gln-tRNA_amidoTrfase_suB/E"/>
</dbReference>
<dbReference type="GO" id="GO:0050567">
    <property type="term" value="F:glutaminyl-tRNA synthase (glutamine-hydrolyzing) activity"/>
    <property type="evidence" value="ECO:0007669"/>
    <property type="project" value="UniProtKB-UniRule"/>
</dbReference>
<dbReference type="EMBL" id="CP003321">
    <property type="protein sequence ID" value="AFL66837.1"/>
    <property type="molecule type" value="Genomic_DNA"/>
</dbReference>
<comment type="similarity">
    <text evidence="6">Belongs to the GatB/GatE family. GatE subfamily.</text>
</comment>
<dbReference type="InterPro" id="IPR003789">
    <property type="entry name" value="Asn/Gln_tRNA_amidoTrase-B-like"/>
</dbReference>
<dbReference type="Proteomes" id="UP000006175">
    <property type="component" value="Chromosome"/>
</dbReference>
<dbReference type="GO" id="GO:0070681">
    <property type="term" value="P:glutaminyl-tRNAGln biosynthesis via transamidation"/>
    <property type="evidence" value="ECO:0007669"/>
    <property type="project" value="TreeGrafter"/>
</dbReference>
<dbReference type="Gene3D" id="3.30.1360.30">
    <property type="entry name" value="GAD-like domain"/>
    <property type="match status" value="1"/>
</dbReference>
<dbReference type="SUPFAM" id="SSF89095">
    <property type="entry name" value="GatB/YqeY motif"/>
    <property type="match status" value="1"/>
</dbReference>
<dbReference type="PANTHER" id="PTHR11659">
    <property type="entry name" value="GLUTAMYL-TRNA GLN AMIDOTRANSFERASE SUBUNIT B MITOCHONDRIAL AND PROKARYOTIC PET112-RELATED"/>
    <property type="match status" value="1"/>
</dbReference>
<dbReference type="InterPro" id="IPR004115">
    <property type="entry name" value="GAD-like_sf"/>
</dbReference>
<accession>I3XSB3</accession>
<dbReference type="InterPro" id="IPR004414">
    <property type="entry name" value="GatE"/>
</dbReference>
<comment type="catalytic activity">
    <reaction evidence="5 6">
        <text>L-glutamyl-tRNA(Gln) + L-glutamine + ATP + H2O = L-glutaminyl-tRNA(Gln) + L-glutamate + ADP + phosphate + H(+)</text>
        <dbReference type="Rhea" id="RHEA:17521"/>
        <dbReference type="Rhea" id="RHEA-COMP:9681"/>
        <dbReference type="Rhea" id="RHEA-COMP:9684"/>
        <dbReference type="ChEBI" id="CHEBI:15377"/>
        <dbReference type="ChEBI" id="CHEBI:15378"/>
        <dbReference type="ChEBI" id="CHEBI:29985"/>
        <dbReference type="ChEBI" id="CHEBI:30616"/>
        <dbReference type="ChEBI" id="CHEBI:43474"/>
        <dbReference type="ChEBI" id="CHEBI:58359"/>
        <dbReference type="ChEBI" id="CHEBI:78520"/>
        <dbReference type="ChEBI" id="CHEBI:78521"/>
        <dbReference type="ChEBI" id="CHEBI:456216"/>
    </reaction>
</comment>
<keyword evidence="1 6" id="KW-0436">Ligase</keyword>
<dbReference type="InterPro" id="IPR018027">
    <property type="entry name" value="Asn/Gln_amidotransferase"/>
</dbReference>
<dbReference type="RefSeq" id="WP_014767736.1">
    <property type="nucleotide sequence ID" value="NC_018001.1"/>
</dbReference>
<dbReference type="eggNOG" id="arCOG01719">
    <property type="taxonomic scope" value="Archaea"/>
</dbReference>
<dbReference type="NCBIfam" id="TIGR00134">
    <property type="entry name" value="gatE_arch"/>
    <property type="match status" value="1"/>
</dbReference>
<dbReference type="OrthoDB" id="7316at2157"/>
<keyword evidence="4 6" id="KW-0648">Protein biosynthesis</keyword>
<dbReference type="HAMAP" id="MF_00588">
    <property type="entry name" value="GatE"/>
    <property type="match status" value="1"/>
</dbReference>
<dbReference type="Pfam" id="PF02934">
    <property type="entry name" value="GatB_N"/>
    <property type="match status" value="1"/>
</dbReference>
<keyword evidence="3 6" id="KW-0067">ATP-binding</keyword>
<evidence type="ECO:0000313" key="8">
    <source>
        <dbReference type="EMBL" id="AFL66837.1"/>
    </source>
</evidence>
<dbReference type="InterPro" id="IPR042114">
    <property type="entry name" value="GatB_C_1"/>
</dbReference>
<evidence type="ECO:0000259" key="7">
    <source>
        <dbReference type="SMART" id="SM00845"/>
    </source>
</evidence>
<sequence>MSRINYSETGLKVGLEIHVQLDTARKLFCKCPTLLSEAEAREVFTRYLRPAKSEVGEIDRAALLEWKKNKKYEYEAPVESSCLVEADEEPPHEIDEDALLVALALASSMNMRIIDEIHVMRKIVIDGSNVSGFQRTALIAVNGYIMDNEGKIGIQTLCLEEDAARKIDESEATVRYRIDRLGIPLVEVATAPDIHDPEQAVRVALKIGQLIRLTGRAKRGLGTIRQDLNISIKGGAKVEIKGVQHLYLISKVIEYEVLRQLKLLEIRVELVKRSVRPENISDNIIDVTDVFRDTGSKIVKKALSIPGGGVYAVVLRGFKGLLGIEIQPGRRFGSELADYARVWGGVGGIFHTDELPNYGITREEVQALYVKTGADPGIDAIVIVADVKQKAVEALKAVIERARIAVIGVPEETRAANPDGTTKYMRPRPGSARMYPETDIPPIYVTPELMEKASKLIPEPPEKKLEKYVREHGLSMELAKAVINDLRLDLYERLVEKYRGRIPATIIASTLVNIIPSLRRDGVPIENIDDYVIEDVLDAVANNEIAKEAIPDVLSSIARNPGKSIKDVIKELGLGVVSISELDELINEAVKKNMDKITAKREKAFQIVMSEVMKSVRGRIDGALVAEKVREKLKEILK</sequence>
<evidence type="ECO:0000256" key="2">
    <source>
        <dbReference type="ARBA" id="ARBA00022741"/>
    </source>
</evidence>
<comment type="subunit">
    <text evidence="6">Heterodimer of GatD and GatE.</text>
</comment>
<dbReference type="Pfam" id="PF02637">
    <property type="entry name" value="GatB_Yqey"/>
    <property type="match status" value="1"/>
</dbReference>
<evidence type="ECO:0000256" key="6">
    <source>
        <dbReference type="HAMAP-Rule" id="MF_00588"/>
    </source>
</evidence>
<dbReference type="Gene3D" id="1.10.10.410">
    <property type="match status" value="1"/>
</dbReference>
<dbReference type="KEGG" id="dfd:Desfe_0951"/>
<reference evidence="8 9" key="1">
    <citation type="journal article" date="2012" name="J. Bacteriol.">
        <title>Complete Genome Sequence of Desulfurococcus fermentans, a Hyperthermophilic Cellulolytic Crenarchaeon Isolated from a Freshwater Hot Spring in Kamchatka, Russia.</title>
        <authorList>
            <person name="Susanti D."/>
            <person name="Johnson E.F."/>
            <person name="Rodriguez J.R."/>
            <person name="Anderson I."/>
            <person name="Perevalova A.A."/>
            <person name="Kyrpides N."/>
            <person name="Lucas S."/>
            <person name="Han J."/>
            <person name="Lapidus A."/>
            <person name="Cheng J.F."/>
            <person name="Goodwin L."/>
            <person name="Pitluck S."/>
            <person name="Mavrommatis K."/>
            <person name="Peters L."/>
            <person name="Land M.L."/>
            <person name="Hauser L."/>
            <person name="Gopalan V."/>
            <person name="Chan P.P."/>
            <person name="Lowe T.M."/>
            <person name="Atomi H."/>
            <person name="Bonch-Osmolovskaya E.A."/>
            <person name="Woyke T."/>
            <person name="Mukhopadhyay B."/>
        </authorList>
    </citation>
    <scope>NUCLEOTIDE SEQUENCE [LARGE SCALE GENOMIC DNA]</scope>
    <source>
        <strain evidence="8 9">DSM 16532</strain>
    </source>
</reference>
<dbReference type="GO" id="GO:0016740">
    <property type="term" value="F:transferase activity"/>
    <property type="evidence" value="ECO:0007669"/>
    <property type="project" value="UniProtKB-KW"/>
</dbReference>
<dbReference type="GO" id="GO:0005737">
    <property type="term" value="C:cytoplasm"/>
    <property type="evidence" value="ECO:0007669"/>
    <property type="project" value="InterPro"/>
</dbReference>
<dbReference type="NCBIfam" id="NF003107">
    <property type="entry name" value="PRK04028.1"/>
    <property type="match status" value="1"/>
</dbReference>
<feature type="domain" description="Asn/Gln amidotransferase" evidence="7">
    <location>
        <begin position="489"/>
        <end position="633"/>
    </location>
</feature>
<dbReference type="HOGENOM" id="CLU_030702_0_0_2"/>
<dbReference type="SUPFAM" id="SSF55261">
    <property type="entry name" value="GAD domain-like"/>
    <property type="match status" value="1"/>
</dbReference>
<comment type="function">
    <text evidence="6">Allows the formation of correctly charged Gln-tRNA(Gln) through the transamidation of misacylated Glu-tRNA(Gln) in organisms which lack glutaminyl-tRNA synthetase. The reaction takes place in the presence of glutamine and ATP through an activated gamma-phospho-Glu-tRNA(Gln). The GatDE system is specific for glutamate and does not act on aspartate.</text>
</comment>
<dbReference type="GO" id="GO:0004812">
    <property type="term" value="F:aminoacyl-tRNA ligase activity"/>
    <property type="evidence" value="ECO:0007669"/>
    <property type="project" value="InterPro"/>
</dbReference>
<dbReference type="GO" id="GO:0005524">
    <property type="term" value="F:ATP binding"/>
    <property type="evidence" value="ECO:0007669"/>
    <property type="project" value="UniProtKB-KW"/>
</dbReference>
<dbReference type="Gene3D" id="1.10.150.380">
    <property type="entry name" value="GatB domain, N-terminal subdomain"/>
    <property type="match status" value="1"/>
</dbReference>
<dbReference type="InterPro" id="IPR023168">
    <property type="entry name" value="GatB_Yqey_C_2"/>
</dbReference>
<dbReference type="SUPFAM" id="SSF55931">
    <property type="entry name" value="Glutamine synthetase/guanido kinase"/>
    <property type="match status" value="1"/>
</dbReference>
<name>I3XSB3_DESAM</name>
<dbReference type="Pfam" id="PF02938">
    <property type="entry name" value="GAD"/>
    <property type="match status" value="1"/>
</dbReference>
<keyword evidence="8" id="KW-0808">Transferase</keyword>
<dbReference type="GO" id="GO:0006412">
    <property type="term" value="P:translation"/>
    <property type="evidence" value="ECO:0007669"/>
    <property type="project" value="UniProtKB-UniRule"/>
</dbReference>
<dbReference type="InterPro" id="IPR006075">
    <property type="entry name" value="Asn/Gln-tRNA_Trfase_suB/E_cat"/>
</dbReference>
<dbReference type="SMART" id="SM00845">
    <property type="entry name" value="GatB_Yqey"/>
    <property type="match status" value="1"/>
</dbReference>
<keyword evidence="2 6" id="KW-0547">Nucleotide-binding</keyword>
<evidence type="ECO:0000256" key="1">
    <source>
        <dbReference type="ARBA" id="ARBA00022598"/>
    </source>
</evidence>
<keyword evidence="9" id="KW-1185">Reference proteome</keyword>
<dbReference type="InterPro" id="IPR014746">
    <property type="entry name" value="Gln_synth/guanido_kin_cat_dom"/>
</dbReference>
<gene>
    <name evidence="6" type="primary">gatE</name>
    <name evidence="8" type="ORF">Desfe_0951</name>
</gene>
<dbReference type="PROSITE" id="PS01234">
    <property type="entry name" value="GATB"/>
    <property type="match status" value="1"/>
</dbReference>
<dbReference type="InterPro" id="IPR017958">
    <property type="entry name" value="Gln-tRNA_amidoTrfase_suB_CS"/>
</dbReference>
<evidence type="ECO:0000256" key="5">
    <source>
        <dbReference type="ARBA" id="ARBA00047913"/>
    </source>
</evidence>
<dbReference type="InterPro" id="IPR029351">
    <property type="entry name" value="GAD_dom"/>
</dbReference>
<dbReference type="EC" id="6.3.5.-" evidence="6"/>
<evidence type="ECO:0000256" key="3">
    <source>
        <dbReference type="ARBA" id="ARBA00022840"/>
    </source>
</evidence>
<proteinExistence type="inferred from homology"/>
<evidence type="ECO:0000313" key="9">
    <source>
        <dbReference type="Proteomes" id="UP000006175"/>
    </source>
</evidence>
<organism evidence="8 9">
    <name type="scientific">Desulfurococcus amylolyticus DSM 16532</name>
    <dbReference type="NCBI Taxonomy" id="768672"/>
    <lineage>
        <taxon>Archaea</taxon>
        <taxon>Thermoproteota</taxon>
        <taxon>Thermoprotei</taxon>
        <taxon>Desulfurococcales</taxon>
        <taxon>Desulfurococcaceae</taxon>
        <taxon>Desulfurococcus</taxon>
    </lineage>
</organism>
<dbReference type="AlphaFoldDB" id="I3XSB3"/>
<protein>
    <recommendedName>
        <fullName evidence="6">Glutamyl-tRNA(Gln) amidotransferase subunit E</fullName>
        <shortName evidence="6">Glu-ADT subunit E</shortName>
        <ecNumber evidence="6">6.3.5.-</ecNumber>
    </recommendedName>
</protein>
<dbReference type="PANTHER" id="PTHR11659:SF2">
    <property type="entry name" value="GLUTAMYL-TRNA(GLN) AMIDOTRANSFERASE SUBUNIT E"/>
    <property type="match status" value="1"/>
</dbReference>